<reference evidence="2" key="1">
    <citation type="submission" date="2022-11" db="EMBL/GenBank/DDBJ databases">
        <title>Chromosome-level genome of Pogonophryne albipinna.</title>
        <authorList>
            <person name="Jo E."/>
        </authorList>
    </citation>
    <scope>NUCLEOTIDE SEQUENCE</scope>
    <source>
        <strain evidence="2">SGF0006</strain>
        <tissue evidence="2">Muscle</tissue>
    </source>
</reference>
<feature type="region of interest" description="Disordered" evidence="1">
    <location>
        <begin position="27"/>
        <end position="68"/>
    </location>
</feature>
<feature type="compositionally biased region" description="Polar residues" evidence="1">
    <location>
        <begin position="33"/>
        <end position="43"/>
    </location>
</feature>
<evidence type="ECO:0000256" key="1">
    <source>
        <dbReference type="SAM" id="MobiDB-lite"/>
    </source>
</evidence>
<accession>A0AAD6ADH2</accession>
<gene>
    <name evidence="2" type="ORF">JOQ06_006486</name>
</gene>
<protein>
    <submittedName>
        <fullName evidence="2">Uncharacterized protein</fullName>
    </submittedName>
</protein>
<organism evidence="2 3">
    <name type="scientific">Pogonophryne albipinna</name>
    <dbReference type="NCBI Taxonomy" id="1090488"/>
    <lineage>
        <taxon>Eukaryota</taxon>
        <taxon>Metazoa</taxon>
        <taxon>Chordata</taxon>
        <taxon>Craniata</taxon>
        <taxon>Vertebrata</taxon>
        <taxon>Euteleostomi</taxon>
        <taxon>Actinopterygii</taxon>
        <taxon>Neopterygii</taxon>
        <taxon>Teleostei</taxon>
        <taxon>Neoteleostei</taxon>
        <taxon>Acanthomorphata</taxon>
        <taxon>Eupercaria</taxon>
        <taxon>Perciformes</taxon>
        <taxon>Notothenioidei</taxon>
        <taxon>Pogonophryne</taxon>
    </lineage>
</organism>
<dbReference type="Proteomes" id="UP001219934">
    <property type="component" value="Unassembled WGS sequence"/>
</dbReference>
<keyword evidence="3" id="KW-1185">Reference proteome</keyword>
<dbReference type="AlphaFoldDB" id="A0AAD6ADH2"/>
<comment type="caution">
    <text evidence="2">The sequence shown here is derived from an EMBL/GenBank/DDBJ whole genome shotgun (WGS) entry which is preliminary data.</text>
</comment>
<proteinExistence type="predicted"/>
<name>A0AAD6ADH2_9TELE</name>
<evidence type="ECO:0000313" key="2">
    <source>
        <dbReference type="EMBL" id="KAJ4922822.1"/>
    </source>
</evidence>
<feature type="non-terminal residue" evidence="2">
    <location>
        <position position="68"/>
    </location>
</feature>
<sequence>DGELKRQLHDRRITALSDKQLWVDAERERGRQLSFSTPASSSPLRMLRVPLSTAPPRSPGPVSQLSAP</sequence>
<evidence type="ECO:0000313" key="3">
    <source>
        <dbReference type="Proteomes" id="UP001219934"/>
    </source>
</evidence>
<dbReference type="EMBL" id="JAPTMU010000056">
    <property type="protein sequence ID" value="KAJ4922822.1"/>
    <property type="molecule type" value="Genomic_DNA"/>
</dbReference>
<feature type="non-terminal residue" evidence="2">
    <location>
        <position position="1"/>
    </location>
</feature>